<dbReference type="Pfam" id="PF00429">
    <property type="entry name" value="TLV_coat"/>
    <property type="match status" value="1"/>
</dbReference>
<keyword evidence="4" id="KW-1185">Reference proteome</keyword>
<keyword evidence="2" id="KW-0472">Membrane</keyword>
<reference evidence="3" key="2">
    <citation type="submission" date="2025-09" db="UniProtKB">
        <authorList>
            <consortium name="Ensembl"/>
        </authorList>
    </citation>
    <scope>IDENTIFICATION</scope>
</reference>
<dbReference type="Ensembl" id="ENSSVLT00005034012.1">
    <property type="protein sequence ID" value="ENSSVLP00005030622.1"/>
    <property type="gene ID" value="ENSSVLG00005024156.1"/>
</dbReference>
<dbReference type="AlphaFoldDB" id="A0A8D2DSI3"/>
<organism evidence="3 4">
    <name type="scientific">Sciurus vulgaris</name>
    <name type="common">Eurasian red squirrel</name>
    <dbReference type="NCBI Taxonomy" id="55149"/>
    <lineage>
        <taxon>Eukaryota</taxon>
        <taxon>Metazoa</taxon>
        <taxon>Chordata</taxon>
        <taxon>Craniata</taxon>
        <taxon>Vertebrata</taxon>
        <taxon>Euteleostomi</taxon>
        <taxon>Mammalia</taxon>
        <taxon>Eutheria</taxon>
        <taxon>Euarchontoglires</taxon>
        <taxon>Glires</taxon>
        <taxon>Rodentia</taxon>
        <taxon>Sciuromorpha</taxon>
        <taxon>Sciuridae</taxon>
        <taxon>Sciurinae</taxon>
        <taxon>Sciurini</taxon>
        <taxon>Sciurus</taxon>
    </lineage>
</organism>
<keyword evidence="1" id="KW-1015">Disulfide bond</keyword>
<dbReference type="InterPro" id="IPR018154">
    <property type="entry name" value="TLV/ENV_coat_polyprotein"/>
</dbReference>
<sequence>MSPALKNHLSQIPRPGPPLCWDPPNSKSLINPLLLLLLINLSQASIPTYRWHFYIQETWQKDGNSHSQIIAEKDCSSTGCDQEITFNLVDFNSIHISPYNPTAMACFLFDQTKTYCKNWPTTYGGCPYHQCKRHLVGPVKDPEGKLLIGPNGEWNFITINIKDPWAPIWASGADGKLYTWYGARLPIASLRIWRAYIQVVPQVHITIQEQEKEIQRQVNKAAHPNVDPFSWLTLIYQGLQLLNLSRVNHITDCFLCAGLDRAPLTAIPINSPLNTSSAPHRDPSPLEGVPLFHDSSENFTHCYTFSTSVPCNQTVQVSSSIFAPPGFFFWCNGTLTKKLDSNMPSAFCVPSTLVPQLTLYSEAELTWLAQNPIPRVKRAIFLPVVVGLSLASSFEAFRLGAGGPGYAVTATQKLEQQLQEAVEVSAASLASLQRQITSVAQVSLQNHRVLDLLMADKGGTCLFLREECCYYINETGLVEKNAEALRRLSERLKQQANGSWPEWLDSTLVTWLTPILTPILVIGLLLMIAPCLLRFVRKRMSEVAKVTYNQMLLHHYSRLPTEPTSEPSPHDAP</sequence>
<dbReference type="Proteomes" id="UP000694564">
    <property type="component" value="Chromosome 6"/>
</dbReference>
<dbReference type="PANTHER" id="PTHR10424:SF73">
    <property type="entry name" value="ENDOGENOUS RETROVIRUS GROUP FC1 ENV POLYPROTEIN-RELATED"/>
    <property type="match status" value="1"/>
</dbReference>
<name>A0A8D2DSI3_SCIVU</name>
<dbReference type="Gene3D" id="1.10.287.210">
    <property type="match status" value="1"/>
</dbReference>
<evidence type="ECO:0000313" key="4">
    <source>
        <dbReference type="Proteomes" id="UP000694564"/>
    </source>
</evidence>
<feature type="transmembrane region" description="Helical" evidence="2">
    <location>
        <begin position="511"/>
        <end position="533"/>
    </location>
</feature>
<evidence type="ECO:0000256" key="1">
    <source>
        <dbReference type="ARBA" id="ARBA00023157"/>
    </source>
</evidence>
<protein>
    <recommendedName>
        <fullName evidence="5">Envelope polyprotein</fullName>
    </recommendedName>
</protein>
<proteinExistence type="predicted"/>
<evidence type="ECO:0000313" key="3">
    <source>
        <dbReference type="Ensembl" id="ENSSVLP00005030622.1"/>
    </source>
</evidence>
<keyword evidence="2" id="KW-0812">Transmembrane</keyword>
<dbReference type="CDD" id="cd09851">
    <property type="entry name" value="HTLV-1-like_HR1-HR2"/>
    <property type="match status" value="1"/>
</dbReference>
<dbReference type="PANTHER" id="PTHR10424">
    <property type="entry name" value="VIRAL ENVELOPE PROTEIN"/>
    <property type="match status" value="1"/>
</dbReference>
<keyword evidence="2" id="KW-1133">Transmembrane helix</keyword>
<dbReference type="GeneTree" id="ENSGT00690000102286"/>
<dbReference type="SUPFAM" id="SSF58069">
    <property type="entry name" value="Virus ectodomain"/>
    <property type="match status" value="1"/>
</dbReference>
<evidence type="ECO:0000256" key="2">
    <source>
        <dbReference type="SAM" id="Phobius"/>
    </source>
</evidence>
<reference evidence="3" key="1">
    <citation type="submission" date="2025-08" db="UniProtKB">
        <authorList>
            <consortium name="Ensembl"/>
        </authorList>
    </citation>
    <scope>IDENTIFICATION</scope>
</reference>
<accession>A0A8D2DSI3</accession>
<evidence type="ECO:0008006" key="5">
    <source>
        <dbReference type="Google" id="ProtNLM"/>
    </source>
</evidence>
<dbReference type="OrthoDB" id="9838482at2759"/>